<dbReference type="EMBL" id="BNED01000005">
    <property type="protein sequence ID" value="GHI76279.1"/>
    <property type="molecule type" value="Genomic_DNA"/>
</dbReference>
<reference evidence="2" key="1">
    <citation type="submission" date="2023-07" db="EMBL/GenBank/DDBJ databases">
        <title>Whole genome shotgun sequence of Streptomyces spororaveus NBRC 15456.</title>
        <authorList>
            <person name="Komaki H."/>
            <person name="Tamura T."/>
        </authorList>
    </citation>
    <scope>NUCLEOTIDE SEQUENCE [LARGE SCALE GENOMIC DNA]</scope>
    <source>
        <strain evidence="2">NBRC 15456</strain>
    </source>
</reference>
<sequence>MTRFPPTSSLKLAVGLLLPSTAPSSWVSAVREAARILAPSWTVPAGEMELRALALLFYARTWDGRRAPAAVTMDELRAAVDVTGTPMSYGVMVKEPAVAAEIKEAVREAGHEPTFSGPQATSDRDISQIWLLSNDLCNQYSGSDALDDECGPGPSALRHCVPTLAEVLGGVTEDDRQNLAPVEAATGVLRIATPRVMVTRRNAWVPVNCSVWDCRTADAGQLGELTVDGLAVVWTCAHGHDTPVHGRGQAVAASRVRLGLWHLGYDQLTDGELVITPYLEVADEIFPEHTRPGLRNAVPW</sequence>
<name>A0ABQ3T799_9ACTN</name>
<evidence type="ECO:0000313" key="1">
    <source>
        <dbReference type="EMBL" id="GHI76279.1"/>
    </source>
</evidence>
<gene>
    <name evidence="1" type="ORF">Sspor_18400</name>
</gene>
<proteinExistence type="predicted"/>
<keyword evidence="2" id="KW-1185">Reference proteome</keyword>
<organism evidence="1 2">
    <name type="scientific">Streptomyces spororaveus</name>
    <dbReference type="NCBI Taxonomy" id="284039"/>
    <lineage>
        <taxon>Bacteria</taxon>
        <taxon>Bacillati</taxon>
        <taxon>Actinomycetota</taxon>
        <taxon>Actinomycetes</taxon>
        <taxon>Kitasatosporales</taxon>
        <taxon>Streptomycetaceae</taxon>
        <taxon>Streptomyces</taxon>
    </lineage>
</organism>
<dbReference type="RefSeq" id="WP_202198499.1">
    <property type="nucleotide sequence ID" value="NZ_BAAATO010000006.1"/>
</dbReference>
<protein>
    <submittedName>
        <fullName evidence="1">Uncharacterized protein</fullName>
    </submittedName>
</protein>
<evidence type="ECO:0000313" key="2">
    <source>
        <dbReference type="Proteomes" id="UP000608522"/>
    </source>
</evidence>
<dbReference type="Proteomes" id="UP000608522">
    <property type="component" value="Unassembled WGS sequence"/>
</dbReference>
<accession>A0ABQ3T799</accession>
<comment type="caution">
    <text evidence="1">The sequence shown here is derived from an EMBL/GenBank/DDBJ whole genome shotgun (WGS) entry which is preliminary data.</text>
</comment>